<dbReference type="Proteomes" id="UP000037175">
    <property type="component" value="Unassembled WGS sequence"/>
</dbReference>
<reference evidence="3" key="1">
    <citation type="submission" date="2015-07" db="EMBL/GenBank/DDBJ databases">
        <title>Complete Genome of Thermincola ferriacetica strain Z-0001T.</title>
        <authorList>
            <person name="Lusk B."/>
            <person name="Badalamenti J.P."/>
            <person name="Parameswaran P."/>
            <person name="Bond D.R."/>
            <person name="Torres C.I."/>
        </authorList>
    </citation>
    <scope>NUCLEOTIDE SEQUENCE [LARGE SCALE GENOMIC DNA]</scope>
    <source>
        <strain evidence="3">Z-0001</strain>
    </source>
</reference>
<accession>A0A0L6W5A8</accession>
<proteinExistence type="predicted"/>
<keyword evidence="3" id="KW-1185">Reference proteome</keyword>
<evidence type="ECO:0000313" key="2">
    <source>
        <dbReference type="EMBL" id="KNZ70548.1"/>
    </source>
</evidence>
<feature type="transmembrane region" description="Helical" evidence="1">
    <location>
        <begin position="12"/>
        <end position="32"/>
    </location>
</feature>
<keyword evidence="1" id="KW-0472">Membrane</keyword>
<feature type="transmembrane region" description="Helical" evidence="1">
    <location>
        <begin position="53"/>
        <end position="74"/>
    </location>
</feature>
<name>A0A0L6W5A8_9FIRM</name>
<sequence>MSVLGSVGNFYVLLLILVLVTGTAVVAVTLARKYWDTVENYLDKKGGKSMNKWIKLAITSFVGIIIASFALGFVNSLSGGQDIHSAHGGSAAVNVPAYQAPGFVPVATQVPGYNNGLATGSLEAQIYNLQVNMMQMRQQLARITEMYMNRQMSTQGMPGGTGVGTNMGGAGSMSGTGNMGGNFASMGGMNMM</sequence>
<protein>
    <submittedName>
        <fullName evidence="2">Uncharacterized protein</fullName>
    </submittedName>
</protein>
<evidence type="ECO:0000313" key="3">
    <source>
        <dbReference type="Proteomes" id="UP000037175"/>
    </source>
</evidence>
<evidence type="ECO:0000256" key="1">
    <source>
        <dbReference type="SAM" id="Phobius"/>
    </source>
</evidence>
<dbReference type="AlphaFoldDB" id="A0A0L6W5A8"/>
<keyword evidence="1" id="KW-1133">Transmembrane helix</keyword>
<organism evidence="2 3">
    <name type="scientific">Thermincola ferriacetica</name>
    <dbReference type="NCBI Taxonomy" id="281456"/>
    <lineage>
        <taxon>Bacteria</taxon>
        <taxon>Bacillati</taxon>
        <taxon>Bacillota</taxon>
        <taxon>Clostridia</taxon>
        <taxon>Eubacteriales</taxon>
        <taxon>Thermincolaceae</taxon>
        <taxon>Thermincola</taxon>
    </lineage>
</organism>
<dbReference type="EMBL" id="LGTE01000003">
    <property type="protein sequence ID" value="KNZ70548.1"/>
    <property type="molecule type" value="Genomic_DNA"/>
</dbReference>
<comment type="caution">
    <text evidence="2">The sequence shown here is derived from an EMBL/GenBank/DDBJ whole genome shotgun (WGS) entry which is preliminary data.</text>
</comment>
<gene>
    <name evidence="2" type="ORF">Tfer_0732</name>
</gene>
<keyword evidence="1" id="KW-0812">Transmembrane</keyword>
<dbReference type="RefSeq" id="WP_052216913.1">
    <property type="nucleotide sequence ID" value="NZ_LGTE01000003.1"/>
</dbReference>